<dbReference type="RefSeq" id="XP_014181556.1">
    <property type="nucleotide sequence ID" value="XM_014326081.1"/>
</dbReference>
<proteinExistence type="predicted"/>
<organism evidence="2 3">
    <name type="scientific">Trichosporon asahii var. asahii (strain ATCC 90039 / CBS 2479 / JCM 2466 / KCTC 7840 / NBRC 103889/ NCYC 2677 / UAMH 7654)</name>
    <name type="common">Yeast</name>
    <dbReference type="NCBI Taxonomy" id="1186058"/>
    <lineage>
        <taxon>Eukaryota</taxon>
        <taxon>Fungi</taxon>
        <taxon>Dikarya</taxon>
        <taxon>Basidiomycota</taxon>
        <taxon>Agaricomycotina</taxon>
        <taxon>Tremellomycetes</taxon>
        <taxon>Trichosporonales</taxon>
        <taxon>Trichosporonaceae</taxon>
        <taxon>Trichosporon</taxon>
    </lineage>
</organism>
<protein>
    <submittedName>
        <fullName evidence="2">Uncharacterized protein</fullName>
    </submittedName>
</protein>
<feature type="region of interest" description="Disordered" evidence="1">
    <location>
        <begin position="237"/>
        <end position="257"/>
    </location>
</feature>
<dbReference type="VEuPathDB" id="FungiDB:A1Q1_00432"/>
<dbReference type="GeneID" id="25983946"/>
<evidence type="ECO:0000313" key="3">
    <source>
        <dbReference type="Proteomes" id="UP000002748"/>
    </source>
</evidence>
<name>J6F4W9_TRIAS</name>
<evidence type="ECO:0000313" key="2">
    <source>
        <dbReference type="EMBL" id="EJT50327.1"/>
    </source>
</evidence>
<dbReference type="HOGENOM" id="CLU_998154_0_0_1"/>
<comment type="caution">
    <text evidence="2">The sequence shown here is derived from an EMBL/GenBank/DDBJ whole genome shotgun (WGS) entry which is preliminary data.</text>
</comment>
<accession>J6F4W9</accession>
<reference evidence="2 3" key="1">
    <citation type="journal article" date="2012" name="Eukaryot. Cell">
        <title>Draft genome sequence of CBS 2479, the standard type strain of Trichosporon asahii.</title>
        <authorList>
            <person name="Yang R.Y."/>
            <person name="Li H.T."/>
            <person name="Zhu H."/>
            <person name="Zhou G.P."/>
            <person name="Wang M."/>
            <person name="Wang L."/>
        </authorList>
    </citation>
    <scope>NUCLEOTIDE SEQUENCE [LARGE SCALE GENOMIC DNA]</scope>
    <source>
        <strain evidence="3">ATCC 90039 / CBS 2479 / JCM 2466 / KCTC 7840 / NCYC 2677 / UAMH 7654</strain>
    </source>
</reference>
<feature type="compositionally biased region" description="Low complexity" evidence="1">
    <location>
        <begin position="133"/>
        <end position="145"/>
    </location>
</feature>
<feature type="region of interest" description="Disordered" evidence="1">
    <location>
        <begin position="126"/>
        <end position="174"/>
    </location>
</feature>
<evidence type="ECO:0000256" key="1">
    <source>
        <dbReference type="SAM" id="MobiDB-lite"/>
    </source>
</evidence>
<feature type="compositionally biased region" description="Basic and acidic residues" evidence="1">
    <location>
        <begin position="148"/>
        <end position="157"/>
    </location>
</feature>
<dbReference type="Proteomes" id="UP000002748">
    <property type="component" value="Unassembled WGS sequence"/>
</dbReference>
<sequence>MSEKTFDDVDFDLFEFLSEHCLPRTPSDLDIPEWAAARDFLMSPSPSFELSKFRSFVSPADMQSDSDILADSFNPCEGWSVGNNTPFEERFPMAFEPYPVDFLNTAGVQENWNSVPVSPEVPFAAMSSPLIPSDDASMDSSSSASEWEPPRRLREGLVETPHSPKLTRSSAHVSSRAHILGSTSNTTLVKQLFGDNMCTNCRESPAKLNCVHEPGNACTPCIRNRRRNKCSLVSERRREKQPVEVLSSESTPKPAEADSFRHAYTLQPSEGTIAGTRVALAELMGDMEVIQQYTAAVAGRLARLRESLSSSSF</sequence>
<dbReference type="AlphaFoldDB" id="J6F4W9"/>
<gene>
    <name evidence="2" type="ORF">A1Q1_00432</name>
</gene>
<dbReference type="EMBL" id="ALBS01000114">
    <property type="protein sequence ID" value="EJT50327.1"/>
    <property type="molecule type" value="Genomic_DNA"/>
</dbReference>
<dbReference type="KEGG" id="tasa:A1Q1_00432"/>